<dbReference type="InterPro" id="IPR036397">
    <property type="entry name" value="RNaseH_sf"/>
</dbReference>
<evidence type="ECO:0000259" key="2">
    <source>
        <dbReference type="PROSITE" id="PS50879"/>
    </source>
</evidence>
<accession>A0A2Z6NVR2</accession>
<keyword evidence="1" id="KW-1133">Transmembrane helix</keyword>
<dbReference type="Gene3D" id="3.30.420.10">
    <property type="entry name" value="Ribonuclease H-like superfamily/Ribonuclease H"/>
    <property type="match status" value="1"/>
</dbReference>
<dbReference type="InterPro" id="IPR012337">
    <property type="entry name" value="RNaseH-like_sf"/>
</dbReference>
<dbReference type="GO" id="GO:0004523">
    <property type="term" value="F:RNA-DNA hybrid ribonuclease activity"/>
    <property type="evidence" value="ECO:0007669"/>
    <property type="project" value="InterPro"/>
</dbReference>
<dbReference type="InterPro" id="IPR044730">
    <property type="entry name" value="RNase_H-like_dom_plant"/>
</dbReference>
<dbReference type="EMBL" id="DF974399">
    <property type="protein sequence ID" value="GAU48278.1"/>
    <property type="molecule type" value="Genomic_DNA"/>
</dbReference>
<dbReference type="AlphaFoldDB" id="A0A2Z6NVR2"/>
<organism evidence="3 4">
    <name type="scientific">Trifolium subterraneum</name>
    <name type="common">Subterranean clover</name>
    <dbReference type="NCBI Taxonomy" id="3900"/>
    <lineage>
        <taxon>Eukaryota</taxon>
        <taxon>Viridiplantae</taxon>
        <taxon>Streptophyta</taxon>
        <taxon>Embryophyta</taxon>
        <taxon>Tracheophyta</taxon>
        <taxon>Spermatophyta</taxon>
        <taxon>Magnoliopsida</taxon>
        <taxon>eudicotyledons</taxon>
        <taxon>Gunneridae</taxon>
        <taxon>Pentapetalae</taxon>
        <taxon>rosids</taxon>
        <taxon>fabids</taxon>
        <taxon>Fabales</taxon>
        <taxon>Fabaceae</taxon>
        <taxon>Papilionoideae</taxon>
        <taxon>50 kb inversion clade</taxon>
        <taxon>NPAAA clade</taxon>
        <taxon>Hologalegina</taxon>
        <taxon>IRL clade</taxon>
        <taxon>Trifolieae</taxon>
        <taxon>Trifolium</taxon>
    </lineage>
</organism>
<dbReference type="SUPFAM" id="SSF53098">
    <property type="entry name" value="Ribonuclease H-like"/>
    <property type="match status" value="1"/>
</dbReference>
<name>A0A2Z6NVR2_TRISU</name>
<dbReference type="InterPro" id="IPR053151">
    <property type="entry name" value="RNase_H-like"/>
</dbReference>
<keyword evidence="4" id="KW-1185">Reference proteome</keyword>
<dbReference type="Pfam" id="PF13456">
    <property type="entry name" value="RVT_3"/>
    <property type="match status" value="1"/>
</dbReference>
<keyword evidence="1" id="KW-0812">Transmembrane</keyword>
<sequence>MNHRRVKWSRPTEGFVCLNVDGSLLGSTNTAGYGGLLRNIDGEFIWGFYGDAAIQSILFAEIMAIWYGLKLGWKRGFRKVLRCSDSLLSINLIKDGVTIHHCLANEIHCIRKLLENDWEVILTHTFREGNACADVLAKLGVVSDSSFVDVSPPPKELVKPL</sequence>
<dbReference type="Proteomes" id="UP000242715">
    <property type="component" value="Unassembled WGS sequence"/>
</dbReference>
<feature type="domain" description="RNase H type-1" evidence="2">
    <location>
        <begin position="12"/>
        <end position="142"/>
    </location>
</feature>
<evidence type="ECO:0000313" key="3">
    <source>
        <dbReference type="EMBL" id="GAU48278.1"/>
    </source>
</evidence>
<evidence type="ECO:0000313" key="4">
    <source>
        <dbReference type="Proteomes" id="UP000242715"/>
    </source>
</evidence>
<dbReference type="InterPro" id="IPR002156">
    <property type="entry name" value="RNaseH_domain"/>
</dbReference>
<gene>
    <name evidence="3" type="ORF">TSUD_405240</name>
</gene>
<dbReference type="OrthoDB" id="1436328at2759"/>
<keyword evidence="1" id="KW-0472">Membrane</keyword>
<dbReference type="PANTHER" id="PTHR47723:SF19">
    <property type="entry name" value="POLYNUCLEOTIDYL TRANSFERASE, RIBONUCLEASE H-LIKE SUPERFAMILY PROTEIN"/>
    <property type="match status" value="1"/>
</dbReference>
<evidence type="ECO:0000256" key="1">
    <source>
        <dbReference type="SAM" id="Phobius"/>
    </source>
</evidence>
<feature type="transmembrane region" description="Helical" evidence="1">
    <location>
        <begin position="44"/>
        <end position="69"/>
    </location>
</feature>
<dbReference type="PROSITE" id="PS50879">
    <property type="entry name" value="RNASE_H_1"/>
    <property type="match status" value="1"/>
</dbReference>
<dbReference type="PANTHER" id="PTHR47723">
    <property type="entry name" value="OS05G0353850 PROTEIN"/>
    <property type="match status" value="1"/>
</dbReference>
<proteinExistence type="predicted"/>
<dbReference type="GO" id="GO:0003676">
    <property type="term" value="F:nucleic acid binding"/>
    <property type="evidence" value="ECO:0007669"/>
    <property type="project" value="InterPro"/>
</dbReference>
<dbReference type="CDD" id="cd06222">
    <property type="entry name" value="RNase_H_like"/>
    <property type="match status" value="1"/>
</dbReference>
<reference evidence="4" key="1">
    <citation type="journal article" date="2017" name="Front. Plant Sci.">
        <title>Climate Clever Clovers: New Paradigm to Reduce the Environmental Footprint of Ruminants by Breeding Low Methanogenic Forages Utilizing Haplotype Variation.</title>
        <authorList>
            <person name="Kaur P."/>
            <person name="Appels R."/>
            <person name="Bayer P.E."/>
            <person name="Keeble-Gagnere G."/>
            <person name="Wang J."/>
            <person name="Hirakawa H."/>
            <person name="Shirasawa K."/>
            <person name="Vercoe P."/>
            <person name="Stefanova K."/>
            <person name="Durmic Z."/>
            <person name="Nichols P."/>
            <person name="Revell C."/>
            <person name="Isobe S.N."/>
            <person name="Edwards D."/>
            <person name="Erskine W."/>
        </authorList>
    </citation>
    <scope>NUCLEOTIDE SEQUENCE [LARGE SCALE GENOMIC DNA]</scope>
    <source>
        <strain evidence="4">cv. Daliak</strain>
    </source>
</reference>
<protein>
    <recommendedName>
        <fullName evidence="2">RNase H type-1 domain-containing protein</fullName>
    </recommendedName>
</protein>